<sequence>MKSSSKKTGNRKSQEERGAPCRGGGGGGRQLTGYRGFDFSSCVSSMQGKKEKGHTQKTQTNPPFLRLGGRGSLRRFDISKLQKRKLEVGHDSARSSLLLAKDTRRPAEESRVQVALGSSEADI</sequence>
<proteinExistence type="predicted"/>
<feature type="compositionally biased region" description="Basic residues" evidence="1">
    <location>
        <begin position="1"/>
        <end position="10"/>
    </location>
</feature>
<gene>
    <name evidence="2" type="ORF">EYF80_033901</name>
</gene>
<evidence type="ECO:0000313" key="2">
    <source>
        <dbReference type="EMBL" id="TNN55902.1"/>
    </source>
</evidence>
<feature type="region of interest" description="Disordered" evidence="1">
    <location>
        <begin position="45"/>
        <end position="71"/>
    </location>
</feature>
<reference evidence="2 3" key="1">
    <citation type="submission" date="2019-03" db="EMBL/GenBank/DDBJ databases">
        <title>First draft genome of Liparis tanakae, snailfish: a comprehensive survey of snailfish specific genes.</title>
        <authorList>
            <person name="Kim W."/>
            <person name="Song I."/>
            <person name="Jeong J.-H."/>
            <person name="Kim D."/>
            <person name="Kim S."/>
            <person name="Ryu S."/>
            <person name="Song J.Y."/>
            <person name="Lee S.K."/>
        </authorList>
    </citation>
    <scope>NUCLEOTIDE SEQUENCE [LARGE SCALE GENOMIC DNA]</scope>
    <source>
        <tissue evidence="2">Muscle</tissue>
    </source>
</reference>
<organism evidence="2 3">
    <name type="scientific">Liparis tanakae</name>
    <name type="common">Tanaka's snailfish</name>
    <dbReference type="NCBI Taxonomy" id="230148"/>
    <lineage>
        <taxon>Eukaryota</taxon>
        <taxon>Metazoa</taxon>
        <taxon>Chordata</taxon>
        <taxon>Craniata</taxon>
        <taxon>Vertebrata</taxon>
        <taxon>Euteleostomi</taxon>
        <taxon>Actinopterygii</taxon>
        <taxon>Neopterygii</taxon>
        <taxon>Teleostei</taxon>
        <taxon>Neoteleostei</taxon>
        <taxon>Acanthomorphata</taxon>
        <taxon>Eupercaria</taxon>
        <taxon>Perciformes</taxon>
        <taxon>Cottioidei</taxon>
        <taxon>Cottales</taxon>
        <taxon>Liparidae</taxon>
        <taxon>Liparis</taxon>
    </lineage>
</organism>
<dbReference type="AlphaFoldDB" id="A0A4Z2GT45"/>
<evidence type="ECO:0000256" key="1">
    <source>
        <dbReference type="SAM" id="MobiDB-lite"/>
    </source>
</evidence>
<accession>A0A4Z2GT45</accession>
<feature type="compositionally biased region" description="Gly residues" evidence="1">
    <location>
        <begin position="21"/>
        <end position="30"/>
    </location>
</feature>
<name>A0A4Z2GT45_9TELE</name>
<evidence type="ECO:0000313" key="3">
    <source>
        <dbReference type="Proteomes" id="UP000314294"/>
    </source>
</evidence>
<keyword evidence="3" id="KW-1185">Reference proteome</keyword>
<feature type="region of interest" description="Disordered" evidence="1">
    <location>
        <begin position="1"/>
        <end position="32"/>
    </location>
</feature>
<protein>
    <submittedName>
        <fullName evidence="2">Uncharacterized protein</fullName>
    </submittedName>
</protein>
<comment type="caution">
    <text evidence="2">The sequence shown here is derived from an EMBL/GenBank/DDBJ whole genome shotgun (WGS) entry which is preliminary data.</text>
</comment>
<feature type="region of interest" description="Disordered" evidence="1">
    <location>
        <begin position="104"/>
        <end position="123"/>
    </location>
</feature>
<dbReference type="EMBL" id="SRLO01000443">
    <property type="protein sequence ID" value="TNN55902.1"/>
    <property type="molecule type" value="Genomic_DNA"/>
</dbReference>
<dbReference type="Proteomes" id="UP000314294">
    <property type="component" value="Unassembled WGS sequence"/>
</dbReference>